<dbReference type="Pfam" id="PF25597">
    <property type="entry name" value="SH3_retrovirus"/>
    <property type="match status" value="1"/>
</dbReference>
<dbReference type="GO" id="GO:0015074">
    <property type="term" value="P:DNA integration"/>
    <property type="evidence" value="ECO:0007669"/>
    <property type="project" value="InterPro"/>
</dbReference>
<dbReference type="InterPro" id="IPR039537">
    <property type="entry name" value="Retrotran_Ty1/copia-like"/>
</dbReference>
<dbReference type="Pfam" id="PF13976">
    <property type="entry name" value="gag_pre-integrs"/>
    <property type="match status" value="1"/>
</dbReference>
<sequence length="1312" mass="150246">MSFTTPPPPVFAGENYHIWVVKMKTYLQAQDLWSVVENDIEPPPLRANPTIAQIRQHAEESTKKHKALACLQNGVSDVIFTRIMACSTPKEAWERLKEEFMGSDKTRQQQVINLRRDFENLKMKESESIKQYSDRIMATVNSIRLLGEDFSDSRVVEKVITTLPERFESKISSLEDSRDLTTISLSELVNSLYALEQRRANRQEDHPEGAFQAKAKENSSSSHKGKKPWLDKRDKLRRDSGKRKFPPCVHCKKTTHSEKFCWFRPDIQCRSCKQFGHVEKVCKNKPKAPAQQQIQAQAVEDLQVQEEHVFTASCFVSSNKVKSNWLVDSGCTHHMAADESLFRDLDRSHVSKIRIGNGDLIQAKGKGNVVINTRSGNKVISDVLFVPDIDQNLLIVGQLVEKGYSLVFENGACVVKDTYGQELISVAMTDKCFMLNMNQLEKKAYTSLADNTDLWHRRLGHVNYRSLDLLHKMNMVDDMSRVEVKDTVCEVCQLGKQARLPFPANMAWRARDKLELVHSDVCGPMKNSSLNDSKYFVLFIDDLTRFCWVYFMKQKSEVFDAFNKFKALVENQSGYKIKALRTDNGSEYLSERFQKLCEESGIHHQLTNFYTPQQNGVCERKNRTVLNMARCLLFQSKLTSNFWAEAVNTSVYLLNRLPTHAVKDKTPFEAWHGLKPTVSHLKVFGCVCYAHIPVEKRNKLEERAVPVIFVGYSSTKKGYRVYNPSTKGILVSRDVKFDEDKIWSWNGDNAKLFEEDQSNDNLEPAEDEPSNEDFDDTPVRGTRTIEDIYQRCNAALLEPSDYEEAVKDKHWKKAMEAELDMIHKNETWELVNRPDHQKVIGVKWVFRTKYNADGSLNKYKARLVVKGYSQQYGIDFMETFAPVARLDTIKLLFALAAQKDWKVHQLDVKSAFLNGFLREEIFIEQPEGFKVQGQEDKVYRLKKALYGLKQAPRAWYDRIDTYLSRLGFEKSVSEATLYVKRLKGETLLIVSLYVDDLLVTGSKEELINEFKEQMLKVFEMTDLGVMTYFLGMEVNQSDQGIFISQHIFALKILSKFCMANCKPVNTPVAQGEKLSRSESVERVDEKEYRSLVGCLLYLTATRPDIMFGVSLLSRFMHCCNVTHFKAAKRILRYVKGTLNHGVMFKKEKELKLIGYSDSDWAGSVDDMKSTSGYFFTLGSGVFCWSSKKQQTVAQSTAEAEYIAAAAAVNQAIWLRKLLSDLNEEQSEATEIMVDNQSAVAIAKNPVFHGKTKHFKIKLHFVREAEQSGEISLIHCSSQEQLADILTKPLGVTRFEDLRRKIGVCCIQSKEEC</sequence>
<keyword evidence="2" id="KW-0479">Metal-binding</keyword>
<dbReference type="InterPro" id="IPR043502">
    <property type="entry name" value="DNA/RNA_pol_sf"/>
</dbReference>
<feature type="domain" description="Integrase catalytic" evidence="6">
    <location>
        <begin position="499"/>
        <end position="675"/>
    </location>
</feature>
<dbReference type="InterPro" id="IPR013103">
    <property type="entry name" value="RVT_2"/>
</dbReference>
<dbReference type="PANTHER" id="PTHR42648">
    <property type="entry name" value="TRANSPOSASE, PUTATIVE-RELATED"/>
    <property type="match status" value="1"/>
</dbReference>
<accession>A0A8J5Y6F8</accession>
<dbReference type="CDD" id="cd09272">
    <property type="entry name" value="RNase_HI_RT_Ty1"/>
    <property type="match status" value="1"/>
</dbReference>
<dbReference type="GO" id="GO:0008270">
    <property type="term" value="F:zinc ion binding"/>
    <property type="evidence" value="ECO:0007669"/>
    <property type="project" value="InterPro"/>
</dbReference>
<evidence type="ECO:0000256" key="5">
    <source>
        <dbReference type="SAM" id="MobiDB-lite"/>
    </source>
</evidence>
<evidence type="ECO:0000313" key="7">
    <source>
        <dbReference type="EMBL" id="KAG8474387.1"/>
    </source>
</evidence>
<dbReference type="GO" id="GO:0006508">
    <property type="term" value="P:proteolysis"/>
    <property type="evidence" value="ECO:0007669"/>
    <property type="project" value="UniProtKB-KW"/>
</dbReference>
<dbReference type="GO" id="GO:0004190">
    <property type="term" value="F:aspartic-type endopeptidase activity"/>
    <property type="evidence" value="ECO:0007669"/>
    <property type="project" value="UniProtKB-KW"/>
</dbReference>
<dbReference type="Pfam" id="PF22936">
    <property type="entry name" value="Pol_BBD"/>
    <property type="match status" value="1"/>
</dbReference>
<evidence type="ECO:0000256" key="3">
    <source>
        <dbReference type="ARBA" id="ARBA00022750"/>
    </source>
</evidence>
<dbReference type="PANTHER" id="PTHR42648:SF18">
    <property type="entry name" value="RETROTRANSPOSON, UNCLASSIFIED-LIKE PROTEIN"/>
    <property type="match status" value="1"/>
</dbReference>
<dbReference type="Pfam" id="PF14223">
    <property type="entry name" value="Retrotran_gag_2"/>
    <property type="match status" value="1"/>
</dbReference>
<dbReference type="Proteomes" id="UP000701853">
    <property type="component" value="Chromosome 12"/>
</dbReference>
<dbReference type="SUPFAM" id="SSF53098">
    <property type="entry name" value="Ribonuclease H-like"/>
    <property type="match status" value="1"/>
</dbReference>
<keyword evidence="4" id="KW-0378">Hydrolase</keyword>
<dbReference type="SUPFAM" id="SSF56672">
    <property type="entry name" value="DNA/RNA polymerases"/>
    <property type="match status" value="1"/>
</dbReference>
<evidence type="ECO:0000259" key="6">
    <source>
        <dbReference type="PROSITE" id="PS50994"/>
    </source>
</evidence>
<comment type="caution">
    <text evidence="7">The sequence shown here is derived from an EMBL/GenBank/DDBJ whole genome shotgun (WGS) entry which is preliminary data.</text>
</comment>
<organism evidence="7 8">
    <name type="scientific">Gossypium anomalum</name>
    <dbReference type="NCBI Taxonomy" id="47600"/>
    <lineage>
        <taxon>Eukaryota</taxon>
        <taxon>Viridiplantae</taxon>
        <taxon>Streptophyta</taxon>
        <taxon>Embryophyta</taxon>
        <taxon>Tracheophyta</taxon>
        <taxon>Spermatophyta</taxon>
        <taxon>Magnoliopsida</taxon>
        <taxon>eudicotyledons</taxon>
        <taxon>Gunneridae</taxon>
        <taxon>Pentapetalae</taxon>
        <taxon>rosids</taxon>
        <taxon>malvids</taxon>
        <taxon>Malvales</taxon>
        <taxon>Malvaceae</taxon>
        <taxon>Malvoideae</taxon>
        <taxon>Gossypium</taxon>
    </lineage>
</organism>
<dbReference type="InterPro" id="IPR054722">
    <property type="entry name" value="PolX-like_BBD"/>
</dbReference>
<proteinExistence type="predicted"/>
<dbReference type="Pfam" id="PF07727">
    <property type="entry name" value="RVT_2"/>
    <property type="match status" value="1"/>
</dbReference>
<feature type="compositionally biased region" description="Acidic residues" evidence="5">
    <location>
        <begin position="755"/>
        <end position="776"/>
    </location>
</feature>
<feature type="compositionally biased region" description="Basic and acidic residues" evidence="5">
    <location>
        <begin position="228"/>
        <end position="239"/>
    </location>
</feature>
<keyword evidence="1" id="KW-0645">Protease</keyword>
<evidence type="ECO:0000256" key="1">
    <source>
        <dbReference type="ARBA" id="ARBA00022670"/>
    </source>
</evidence>
<gene>
    <name evidence="7" type="ORF">CXB51_033534</name>
</gene>
<evidence type="ECO:0000313" key="8">
    <source>
        <dbReference type="Proteomes" id="UP000701853"/>
    </source>
</evidence>
<dbReference type="EMBL" id="JAHUZN010000012">
    <property type="protein sequence ID" value="KAG8474387.1"/>
    <property type="molecule type" value="Genomic_DNA"/>
</dbReference>
<dbReference type="OrthoDB" id="1726977at2759"/>
<protein>
    <recommendedName>
        <fullName evidence="6">Integrase catalytic domain-containing protein</fullName>
    </recommendedName>
</protein>
<dbReference type="Gene3D" id="3.30.420.10">
    <property type="entry name" value="Ribonuclease H-like superfamily/Ribonuclease H"/>
    <property type="match status" value="1"/>
</dbReference>
<dbReference type="InterPro" id="IPR025724">
    <property type="entry name" value="GAG-pre-integrase_dom"/>
</dbReference>
<evidence type="ECO:0000256" key="4">
    <source>
        <dbReference type="ARBA" id="ARBA00022801"/>
    </source>
</evidence>
<dbReference type="Pfam" id="PF00665">
    <property type="entry name" value="rve"/>
    <property type="match status" value="1"/>
</dbReference>
<dbReference type="InterPro" id="IPR036875">
    <property type="entry name" value="Znf_CCHC_sf"/>
</dbReference>
<dbReference type="InterPro" id="IPR036397">
    <property type="entry name" value="RNaseH_sf"/>
</dbReference>
<keyword evidence="8" id="KW-1185">Reference proteome</keyword>
<dbReference type="InterPro" id="IPR057670">
    <property type="entry name" value="SH3_retrovirus"/>
</dbReference>
<dbReference type="GO" id="GO:0003676">
    <property type="term" value="F:nucleic acid binding"/>
    <property type="evidence" value="ECO:0007669"/>
    <property type="project" value="InterPro"/>
</dbReference>
<dbReference type="PROSITE" id="PS50994">
    <property type="entry name" value="INTEGRASE"/>
    <property type="match status" value="1"/>
</dbReference>
<reference evidence="7 8" key="1">
    <citation type="journal article" date="2021" name="bioRxiv">
        <title>The Gossypium anomalum genome as a resource for cotton improvement and evolutionary analysis of hybrid incompatibility.</title>
        <authorList>
            <person name="Grover C.E."/>
            <person name="Yuan D."/>
            <person name="Arick M.A."/>
            <person name="Miller E.R."/>
            <person name="Hu G."/>
            <person name="Peterson D.G."/>
            <person name="Wendel J.F."/>
            <person name="Udall J.A."/>
        </authorList>
    </citation>
    <scope>NUCLEOTIDE SEQUENCE [LARGE SCALE GENOMIC DNA]</scope>
    <source>
        <strain evidence="7">JFW-Udall</strain>
        <tissue evidence="7">Leaf</tissue>
    </source>
</reference>
<dbReference type="InterPro" id="IPR012337">
    <property type="entry name" value="RNaseH-like_sf"/>
</dbReference>
<feature type="region of interest" description="Disordered" evidence="5">
    <location>
        <begin position="200"/>
        <end position="242"/>
    </location>
</feature>
<keyword evidence="3" id="KW-0064">Aspartyl protease</keyword>
<name>A0A8J5Y6F8_9ROSI</name>
<dbReference type="SUPFAM" id="SSF57756">
    <property type="entry name" value="Retrovirus zinc finger-like domains"/>
    <property type="match status" value="1"/>
</dbReference>
<evidence type="ECO:0000256" key="2">
    <source>
        <dbReference type="ARBA" id="ARBA00022723"/>
    </source>
</evidence>
<dbReference type="InterPro" id="IPR001584">
    <property type="entry name" value="Integrase_cat-core"/>
</dbReference>
<feature type="region of interest" description="Disordered" evidence="5">
    <location>
        <begin position="754"/>
        <end position="779"/>
    </location>
</feature>